<dbReference type="GO" id="GO:0005524">
    <property type="term" value="F:ATP binding"/>
    <property type="evidence" value="ECO:0007669"/>
    <property type="project" value="UniProtKB-KW"/>
</dbReference>
<dbReference type="PRINTS" id="PR01039">
    <property type="entry name" value="TRNASYNTHTRP"/>
</dbReference>
<evidence type="ECO:0000256" key="5">
    <source>
        <dbReference type="ARBA" id="ARBA00022840"/>
    </source>
</evidence>
<dbReference type="Proteomes" id="UP000507245">
    <property type="component" value="Unassembled WGS sequence"/>
</dbReference>
<evidence type="ECO:0000256" key="3">
    <source>
        <dbReference type="ARBA" id="ARBA00022598"/>
    </source>
</evidence>
<name>A0A6J5XUZ5_PRUAR</name>
<gene>
    <name evidence="10" type="ORF">ORAREDHAP_LOCUS40926</name>
</gene>
<dbReference type="PANTHER" id="PTHR10055">
    <property type="entry name" value="TRYPTOPHANYL-TRNA SYNTHETASE"/>
    <property type="match status" value="1"/>
</dbReference>
<evidence type="ECO:0000256" key="4">
    <source>
        <dbReference type="ARBA" id="ARBA00022741"/>
    </source>
</evidence>
<proteinExistence type="inferred from homology"/>
<protein>
    <recommendedName>
        <fullName evidence="2">tryptophan--tRNA ligase</fullName>
        <ecNumber evidence="2">6.1.1.2</ecNumber>
    </recommendedName>
    <alternativeName>
        <fullName evidence="8">Tryptophanyl-tRNA synthetase</fullName>
    </alternativeName>
</protein>
<dbReference type="SUPFAM" id="SSF52374">
    <property type="entry name" value="Nucleotidylyl transferase"/>
    <property type="match status" value="1"/>
</dbReference>
<dbReference type="OrthoDB" id="10261385at2759"/>
<dbReference type="GO" id="GO:0006436">
    <property type="term" value="P:tryptophanyl-tRNA aminoacylation"/>
    <property type="evidence" value="ECO:0007669"/>
    <property type="project" value="InterPro"/>
</dbReference>
<evidence type="ECO:0000256" key="8">
    <source>
        <dbReference type="ARBA" id="ARBA00030268"/>
    </source>
</evidence>
<dbReference type="InterPro" id="IPR002305">
    <property type="entry name" value="aa-tRNA-synth_Ic"/>
</dbReference>
<comment type="similarity">
    <text evidence="1 9">Belongs to the class-I aminoacyl-tRNA synthetase family.</text>
</comment>
<dbReference type="Pfam" id="PF00579">
    <property type="entry name" value="tRNA-synt_1b"/>
    <property type="match status" value="1"/>
</dbReference>
<dbReference type="GO" id="GO:0005737">
    <property type="term" value="C:cytoplasm"/>
    <property type="evidence" value="ECO:0007669"/>
    <property type="project" value="TreeGrafter"/>
</dbReference>
<evidence type="ECO:0000256" key="9">
    <source>
        <dbReference type="RuleBase" id="RU363036"/>
    </source>
</evidence>
<dbReference type="EMBL" id="CAEKKB010000006">
    <property type="protein sequence ID" value="CAB4316052.1"/>
    <property type="molecule type" value="Genomic_DNA"/>
</dbReference>
<dbReference type="Gene3D" id="1.10.240.10">
    <property type="entry name" value="Tyrosyl-Transfer RNA Synthetase"/>
    <property type="match status" value="1"/>
</dbReference>
<keyword evidence="5 9" id="KW-0067">ATP-binding</keyword>
<dbReference type="Gene3D" id="3.40.50.620">
    <property type="entry name" value="HUPs"/>
    <property type="match status" value="1"/>
</dbReference>
<accession>A0A6J5XUZ5</accession>
<evidence type="ECO:0000256" key="6">
    <source>
        <dbReference type="ARBA" id="ARBA00022917"/>
    </source>
</evidence>
<organism evidence="10 11">
    <name type="scientific">Prunus armeniaca</name>
    <name type="common">Apricot</name>
    <name type="synonym">Armeniaca vulgaris</name>
    <dbReference type="NCBI Taxonomy" id="36596"/>
    <lineage>
        <taxon>Eukaryota</taxon>
        <taxon>Viridiplantae</taxon>
        <taxon>Streptophyta</taxon>
        <taxon>Embryophyta</taxon>
        <taxon>Tracheophyta</taxon>
        <taxon>Spermatophyta</taxon>
        <taxon>Magnoliopsida</taxon>
        <taxon>eudicotyledons</taxon>
        <taxon>Gunneridae</taxon>
        <taxon>Pentapetalae</taxon>
        <taxon>rosids</taxon>
        <taxon>fabids</taxon>
        <taxon>Rosales</taxon>
        <taxon>Rosaceae</taxon>
        <taxon>Amygdaloideae</taxon>
        <taxon>Amygdaleae</taxon>
        <taxon>Prunus</taxon>
    </lineage>
</organism>
<dbReference type="InterPro" id="IPR002306">
    <property type="entry name" value="Trp-tRNA-ligase"/>
</dbReference>
<reference evidence="11" key="1">
    <citation type="journal article" date="2020" name="Genome Biol.">
        <title>Gamete binning: chromosome-level and haplotype-resolved genome assembly enabled by high-throughput single-cell sequencing of gamete genomes.</title>
        <authorList>
            <person name="Campoy J.A."/>
            <person name="Sun H."/>
            <person name="Goel M."/>
            <person name="Jiao W.-B."/>
            <person name="Folz-Donahue K."/>
            <person name="Wang N."/>
            <person name="Rubio M."/>
            <person name="Liu C."/>
            <person name="Kukat C."/>
            <person name="Ruiz D."/>
            <person name="Huettel B."/>
            <person name="Schneeberger K."/>
        </authorList>
    </citation>
    <scope>NUCLEOTIDE SEQUENCE [LARGE SCALE GENOMIC DNA]</scope>
    <source>
        <strain evidence="11">cv. Rojo Pasion</strain>
    </source>
</reference>
<evidence type="ECO:0000313" key="10">
    <source>
        <dbReference type="EMBL" id="CAB4316052.1"/>
    </source>
</evidence>
<evidence type="ECO:0000256" key="2">
    <source>
        <dbReference type="ARBA" id="ARBA00013161"/>
    </source>
</evidence>
<keyword evidence="11" id="KW-1185">Reference proteome</keyword>
<evidence type="ECO:0000256" key="1">
    <source>
        <dbReference type="ARBA" id="ARBA00005594"/>
    </source>
</evidence>
<dbReference type="GO" id="GO:0004830">
    <property type="term" value="F:tryptophan-tRNA ligase activity"/>
    <property type="evidence" value="ECO:0007669"/>
    <property type="project" value="UniProtKB-EC"/>
</dbReference>
<keyword evidence="6 9" id="KW-0648">Protein biosynthesis</keyword>
<dbReference type="PANTHER" id="PTHR10055:SF1">
    <property type="entry name" value="TRYPTOPHAN--TRNA LIGASE, CYTOPLASMIC"/>
    <property type="match status" value="1"/>
</dbReference>
<keyword evidence="4 9" id="KW-0547">Nucleotide-binding</keyword>
<dbReference type="EC" id="6.1.1.2" evidence="2"/>
<keyword evidence="7 9" id="KW-0030">Aminoacyl-tRNA synthetase</keyword>
<evidence type="ECO:0000313" key="11">
    <source>
        <dbReference type="Proteomes" id="UP000507245"/>
    </source>
</evidence>
<keyword evidence="3 9" id="KW-0436">Ligase</keyword>
<sequence>MLDVPPSDHRMRCKLLDKLRWGTFCSSIISKFLSTSVGGQDNLRCIIPCTIDQDPYFRMTRDVALRIGYQKSALIESSFFLPCRYFMVLAQNTCVLLKVGETGKMSAGDPNSAIYVTDSVKETKNKINRHAFSGGQDSIEGHREHGVNLEVDLPFKYLSFFMDDDDKLEPIRKVRLMVDAFMAVRPLPNIFS</sequence>
<dbReference type="AlphaFoldDB" id="A0A6J5XUZ5"/>
<evidence type="ECO:0000256" key="7">
    <source>
        <dbReference type="ARBA" id="ARBA00023146"/>
    </source>
</evidence>
<dbReference type="InterPro" id="IPR014729">
    <property type="entry name" value="Rossmann-like_a/b/a_fold"/>
</dbReference>